<dbReference type="Proteomes" id="UP000605670">
    <property type="component" value="Unassembled WGS sequence"/>
</dbReference>
<dbReference type="InterPro" id="IPR019587">
    <property type="entry name" value="Polyketide_cyclase/dehydratase"/>
</dbReference>
<organism evidence="1 2">
    <name type="scientific">Ornithinimicrobium tianjinense</name>
    <dbReference type="NCBI Taxonomy" id="1195761"/>
    <lineage>
        <taxon>Bacteria</taxon>
        <taxon>Bacillati</taxon>
        <taxon>Actinomycetota</taxon>
        <taxon>Actinomycetes</taxon>
        <taxon>Micrococcales</taxon>
        <taxon>Ornithinimicrobiaceae</taxon>
        <taxon>Ornithinimicrobium</taxon>
    </lineage>
</organism>
<dbReference type="Pfam" id="PF10604">
    <property type="entry name" value="Polyketide_cyc2"/>
    <property type="match status" value="1"/>
</dbReference>
<dbReference type="InterPro" id="IPR023393">
    <property type="entry name" value="START-like_dom_sf"/>
</dbReference>
<comment type="caution">
    <text evidence="1">The sequence shown here is derived from an EMBL/GenBank/DDBJ whole genome shotgun (WGS) entry which is preliminary data.</text>
</comment>
<dbReference type="Gene3D" id="3.30.530.20">
    <property type="match status" value="1"/>
</dbReference>
<sequence>MSVNTRLISAPPEAVFAVLSNGWLYPVWVVGASRMRAVDDKWPAVGARIHHSVGVWPALIDDSTSVLEWDPPRRAVLQARLWPVGEATVSLDVERSGEQACTVTMTETPSSGPLAWLPGPAAEVPIKVRNVEALRRLAYLAEGRAD</sequence>
<dbReference type="AlphaFoldDB" id="A0A917BC17"/>
<dbReference type="EMBL" id="BMEM01000001">
    <property type="protein sequence ID" value="GGF36720.1"/>
    <property type="molecule type" value="Genomic_DNA"/>
</dbReference>
<proteinExistence type="predicted"/>
<evidence type="ECO:0000313" key="2">
    <source>
        <dbReference type="Proteomes" id="UP000605670"/>
    </source>
</evidence>
<dbReference type="SUPFAM" id="SSF55961">
    <property type="entry name" value="Bet v1-like"/>
    <property type="match status" value="1"/>
</dbReference>
<dbReference type="RefSeq" id="WP_188427627.1">
    <property type="nucleotide sequence ID" value="NZ_BAABKH010000007.1"/>
</dbReference>
<dbReference type="CDD" id="cd07812">
    <property type="entry name" value="SRPBCC"/>
    <property type="match status" value="1"/>
</dbReference>
<reference evidence="1" key="2">
    <citation type="submission" date="2020-09" db="EMBL/GenBank/DDBJ databases">
        <authorList>
            <person name="Sun Q."/>
            <person name="Zhou Y."/>
        </authorList>
    </citation>
    <scope>NUCLEOTIDE SEQUENCE</scope>
    <source>
        <strain evidence="1">CGMCC 1.12160</strain>
    </source>
</reference>
<protein>
    <submittedName>
        <fullName evidence="1">Polyketide cyclase</fullName>
    </submittedName>
</protein>
<evidence type="ECO:0000313" key="1">
    <source>
        <dbReference type="EMBL" id="GGF36720.1"/>
    </source>
</evidence>
<reference evidence="1" key="1">
    <citation type="journal article" date="2014" name="Int. J. Syst. Evol. Microbiol.">
        <title>Complete genome sequence of Corynebacterium casei LMG S-19264T (=DSM 44701T), isolated from a smear-ripened cheese.</title>
        <authorList>
            <consortium name="US DOE Joint Genome Institute (JGI-PGF)"/>
            <person name="Walter F."/>
            <person name="Albersmeier A."/>
            <person name="Kalinowski J."/>
            <person name="Ruckert C."/>
        </authorList>
    </citation>
    <scope>NUCLEOTIDE SEQUENCE</scope>
    <source>
        <strain evidence="1">CGMCC 1.12160</strain>
    </source>
</reference>
<gene>
    <name evidence="1" type="ORF">GCM10011366_00420</name>
</gene>
<accession>A0A917BC17</accession>
<name>A0A917BC17_9MICO</name>
<keyword evidence="2" id="KW-1185">Reference proteome</keyword>